<organism evidence="3 4">
    <name type="scientific">Lusitaniella coriacea LEGE 07157</name>
    <dbReference type="NCBI Taxonomy" id="945747"/>
    <lineage>
        <taxon>Bacteria</taxon>
        <taxon>Bacillati</taxon>
        <taxon>Cyanobacteriota</taxon>
        <taxon>Cyanophyceae</taxon>
        <taxon>Spirulinales</taxon>
        <taxon>Lusitaniellaceae</taxon>
        <taxon>Lusitaniella</taxon>
    </lineage>
</organism>
<dbReference type="RefSeq" id="WP_194030531.1">
    <property type="nucleotide sequence ID" value="NZ_JADEWZ010000025.1"/>
</dbReference>
<gene>
    <name evidence="3" type="ORF">IQ249_16190</name>
</gene>
<sequence length="107" mass="11386">MSQSIRLVLAVIVTGGVALSALPSHAQGLEESHREMNSRIAPVPTLLATETEVSPKSTDAVERDATDTVVISEAEGEVAANSPVEEEKTSSRRPIASRIFPCLSMEQ</sequence>
<reference evidence="3" key="1">
    <citation type="submission" date="2020-10" db="EMBL/GenBank/DDBJ databases">
        <authorList>
            <person name="Castelo-Branco R."/>
            <person name="Eusebio N."/>
            <person name="Adriana R."/>
            <person name="Vieira A."/>
            <person name="Brugerolle De Fraissinette N."/>
            <person name="Rezende De Castro R."/>
            <person name="Schneider M.P."/>
            <person name="Vasconcelos V."/>
            <person name="Leao P.N."/>
        </authorList>
    </citation>
    <scope>NUCLEOTIDE SEQUENCE</scope>
    <source>
        <strain evidence="3">LEGE 07157</strain>
    </source>
</reference>
<accession>A0A8J7DXY1</accession>
<protein>
    <recommendedName>
        <fullName evidence="5">Secreted protein</fullName>
    </recommendedName>
</protein>
<feature type="chain" id="PRO_5035161315" description="Secreted protein" evidence="2">
    <location>
        <begin position="27"/>
        <end position="107"/>
    </location>
</feature>
<evidence type="ECO:0008006" key="5">
    <source>
        <dbReference type="Google" id="ProtNLM"/>
    </source>
</evidence>
<evidence type="ECO:0000256" key="2">
    <source>
        <dbReference type="SAM" id="SignalP"/>
    </source>
</evidence>
<feature type="signal peptide" evidence="2">
    <location>
        <begin position="1"/>
        <end position="26"/>
    </location>
</feature>
<keyword evidence="2" id="KW-0732">Signal</keyword>
<evidence type="ECO:0000313" key="3">
    <source>
        <dbReference type="EMBL" id="MBE9117441.1"/>
    </source>
</evidence>
<dbReference type="EMBL" id="JADEWZ010000025">
    <property type="protein sequence ID" value="MBE9117441.1"/>
    <property type="molecule type" value="Genomic_DNA"/>
</dbReference>
<evidence type="ECO:0000256" key="1">
    <source>
        <dbReference type="SAM" id="MobiDB-lite"/>
    </source>
</evidence>
<dbReference type="AlphaFoldDB" id="A0A8J7DXY1"/>
<proteinExistence type="predicted"/>
<evidence type="ECO:0000313" key="4">
    <source>
        <dbReference type="Proteomes" id="UP000654482"/>
    </source>
</evidence>
<comment type="caution">
    <text evidence="3">The sequence shown here is derived from an EMBL/GenBank/DDBJ whole genome shotgun (WGS) entry which is preliminary data.</text>
</comment>
<keyword evidence="4" id="KW-1185">Reference proteome</keyword>
<feature type="region of interest" description="Disordered" evidence="1">
    <location>
        <begin position="27"/>
        <end position="65"/>
    </location>
</feature>
<feature type="compositionally biased region" description="Basic and acidic residues" evidence="1">
    <location>
        <begin position="28"/>
        <end position="37"/>
    </location>
</feature>
<name>A0A8J7DXY1_9CYAN</name>
<dbReference type="Proteomes" id="UP000654482">
    <property type="component" value="Unassembled WGS sequence"/>
</dbReference>